<dbReference type="EMBL" id="CAOQHR010000007">
    <property type="protein sequence ID" value="CAI6337634.1"/>
    <property type="molecule type" value="Genomic_DNA"/>
</dbReference>
<feature type="compositionally biased region" description="Pro residues" evidence="1">
    <location>
        <begin position="215"/>
        <end position="224"/>
    </location>
</feature>
<reference evidence="2" key="1">
    <citation type="submission" date="2023-01" db="EMBL/GenBank/DDBJ databases">
        <authorList>
            <person name="Van Ghelder C."/>
            <person name="Rancurel C."/>
        </authorList>
    </citation>
    <scope>NUCLEOTIDE SEQUENCE</scope>
    <source>
        <strain evidence="2">CNCM I-4278</strain>
    </source>
</reference>
<dbReference type="AlphaFoldDB" id="A0A9W4ULQ2"/>
<feature type="compositionally biased region" description="Basic and acidic residues" evidence="1">
    <location>
        <begin position="123"/>
        <end position="145"/>
    </location>
</feature>
<feature type="region of interest" description="Disordered" evidence="1">
    <location>
        <begin position="108"/>
        <end position="263"/>
    </location>
</feature>
<comment type="caution">
    <text evidence="2">The sequence shown here is derived from an EMBL/GenBank/DDBJ whole genome shotgun (WGS) entry which is preliminary data.</text>
</comment>
<feature type="compositionally biased region" description="Basic and acidic residues" evidence="1">
    <location>
        <begin position="174"/>
        <end position="192"/>
    </location>
</feature>
<accession>A0A9W4ULQ2</accession>
<organism evidence="2 3">
    <name type="scientific">Periconia digitata</name>
    <dbReference type="NCBI Taxonomy" id="1303443"/>
    <lineage>
        <taxon>Eukaryota</taxon>
        <taxon>Fungi</taxon>
        <taxon>Dikarya</taxon>
        <taxon>Ascomycota</taxon>
        <taxon>Pezizomycotina</taxon>
        <taxon>Dothideomycetes</taxon>
        <taxon>Pleosporomycetidae</taxon>
        <taxon>Pleosporales</taxon>
        <taxon>Massarineae</taxon>
        <taxon>Periconiaceae</taxon>
        <taxon>Periconia</taxon>
    </lineage>
</organism>
<name>A0A9W4ULQ2_9PLEO</name>
<keyword evidence="3" id="KW-1185">Reference proteome</keyword>
<dbReference type="Proteomes" id="UP001152607">
    <property type="component" value="Unassembled WGS sequence"/>
</dbReference>
<gene>
    <name evidence="2" type="ORF">PDIGIT_LOCUS10747</name>
</gene>
<evidence type="ECO:0000313" key="3">
    <source>
        <dbReference type="Proteomes" id="UP001152607"/>
    </source>
</evidence>
<protein>
    <submittedName>
        <fullName evidence="2">Uncharacterized protein</fullName>
    </submittedName>
</protein>
<proteinExistence type="predicted"/>
<evidence type="ECO:0000313" key="2">
    <source>
        <dbReference type="EMBL" id="CAI6337634.1"/>
    </source>
</evidence>
<evidence type="ECO:0000256" key="1">
    <source>
        <dbReference type="SAM" id="MobiDB-lite"/>
    </source>
</evidence>
<sequence>MSSSTKEYEYDKFKYDGINLEGTKAQDSITYEADTNYYTPQLCNLANRCVRLAYGERPSLEEILIATREGFQMWERMTAPIRNQSYEEVRPLVVKYLPPGWDKEYTEKVLRRPEEGPLGNKRRRDDSENDGHGDESPHDGHDMGRPRRKSAGSATQVHESDRADSEIIDWPSDPVHHPMDNDFETEGSRADDQNDIEVSDTHDETSSVPAAPAAPAAPPPPAAPAAPIAQPNVTTAPQAHPRRAGLRQGVRVNRPNYNEARRR</sequence>